<reference evidence="1 2" key="1">
    <citation type="submission" date="2017-09" db="EMBL/GenBank/DDBJ databases">
        <authorList>
            <person name="Lee N."/>
            <person name="Cho B.-K."/>
        </authorList>
    </citation>
    <scope>NUCLEOTIDE SEQUENCE [LARGE SCALE GENOMIC DNA]</scope>
    <source>
        <strain evidence="1 2">ATCC 13740</strain>
    </source>
</reference>
<dbReference type="Proteomes" id="UP000326598">
    <property type="component" value="Chromosome"/>
</dbReference>
<proteinExistence type="predicted"/>
<sequence>MSRRYTLKSAQIFKWVMKNPGRGAPYGYDSLAEASGCGSGLIEKLATGRQKTADMEDAHSLVEALGVAVLVLFAPSASPELDDASPEEPPTKKE</sequence>
<accession>A0A5J6HUG9</accession>
<evidence type="ECO:0000313" key="1">
    <source>
        <dbReference type="EMBL" id="QEV24009.1"/>
    </source>
</evidence>
<protein>
    <recommendedName>
        <fullName evidence="3">XRE family transcriptional regulator</fullName>
    </recommendedName>
</protein>
<evidence type="ECO:0008006" key="3">
    <source>
        <dbReference type="Google" id="ProtNLM"/>
    </source>
</evidence>
<dbReference type="KEGG" id="scoe:CP976_07505"/>
<dbReference type="EMBL" id="CP023694">
    <property type="protein sequence ID" value="QEV24009.1"/>
    <property type="molecule type" value="Genomic_DNA"/>
</dbReference>
<dbReference type="AlphaFoldDB" id="A0A5J6HUG9"/>
<evidence type="ECO:0000313" key="2">
    <source>
        <dbReference type="Proteomes" id="UP000326598"/>
    </source>
</evidence>
<gene>
    <name evidence="1" type="ORF">CP976_07505</name>
</gene>
<organism evidence="1 2">
    <name type="scientific">Streptomyces coeruleorubidus</name>
    <dbReference type="NCBI Taxonomy" id="116188"/>
    <lineage>
        <taxon>Bacteria</taxon>
        <taxon>Bacillati</taxon>
        <taxon>Actinomycetota</taxon>
        <taxon>Actinomycetes</taxon>
        <taxon>Kitasatosporales</taxon>
        <taxon>Streptomycetaceae</taxon>
        <taxon>Streptomyces</taxon>
    </lineage>
</organism>
<name>A0A5J6HUG9_STRC4</name>